<dbReference type="Gene3D" id="2.140.10.30">
    <property type="entry name" value="Dipeptidylpeptidase IV, N-terminal domain"/>
    <property type="match status" value="1"/>
</dbReference>
<dbReference type="Pfam" id="PF00326">
    <property type="entry name" value="Peptidase_S9"/>
    <property type="match status" value="1"/>
</dbReference>
<gene>
    <name evidence="3" type="ORF">SAMN04488104_100136</name>
</gene>
<evidence type="ECO:0000259" key="2">
    <source>
        <dbReference type="Pfam" id="PF00930"/>
    </source>
</evidence>
<dbReference type="InterPro" id="IPR050278">
    <property type="entry name" value="Serine_Prot_S9B/DPPIV"/>
</dbReference>
<proteinExistence type="predicted"/>
<dbReference type="Pfam" id="PF00930">
    <property type="entry name" value="DPPIV_N"/>
    <property type="match status" value="1"/>
</dbReference>
<dbReference type="SUPFAM" id="SSF82171">
    <property type="entry name" value="DPP6 N-terminal domain-like"/>
    <property type="match status" value="1"/>
</dbReference>
<evidence type="ECO:0000313" key="4">
    <source>
        <dbReference type="Proteomes" id="UP000199060"/>
    </source>
</evidence>
<dbReference type="EMBL" id="FNAC01000001">
    <property type="protein sequence ID" value="SDC51190.1"/>
    <property type="molecule type" value="Genomic_DNA"/>
</dbReference>
<dbReference type="GO" id="GO:0008236">
    <property type="term" value="F:serine-type peptidase activity"/>
    <property type="evidence" value="ECO:0007669"/>
    <property type="project" value="InterPro"/>
</dbReference>
<dbReference type="Proteomes" id="UP000199060">
    <property type="component" value="Unassembled WGS sequence"/>
</dbReference>
<dbReference type="PANTHER" id="PTHR11731:SF193">
    <property type="entry name" value="DIPEPTIDYL PEPTIDASE 9"/>
    <property type="match status" value="1"/>
</dbReference>
<organism evidence="3 4">
    <name type="scientific">Algoriphagus faecimaris</name>
    <dbReference type="NCBI Taxonomy" id="686796"/>
    <lineage>
        <taxon>Bacteria</taxon>
        <taxon>Pseudomonadati</taxon>
        <taxon>Bacteroidota</taxon>
        <taxon>Cytophagia</taxon>
        <taxon>Cytophagales</taxon>
        <taxon>Cyclobacteriaceae</taxon>
        <taxon>Algoriphagus</taxon>
    </lineage>
</organism>
<dbReference type="AlphaFoldDB" id="A0A1G6M6W2"/>
<dbReference type="InterPro" id="IPR002469">
    <property type="entry name" value="Peptidase_S9B_N"/>
</dbReference>
<feature type="domain" description="Dipeptidylpeptidase IV N-terminal" evidence="2">
    <location>
        <begin position="94"/>
        <end position="451"/>
    </location>
</feature>
<dbReference type="STRING" id="686796.SAMN04488104_100136"/>
<dbReference type="GO" id="GO:0006508">
    <property type="term" value="P:proteolysis"/>
    <property type="evidence" value="ECO:0007669"/>
    <property type="project" value="InterPro"/>
</dbReference>
<dbReference type="PANTHER" id="PTHR11731">
    <property type="entry name" value="PROTEASE FAMILY S9B,C DIPEPTIDYL-PEPTIDASE IV-RELATED"/>
    <property type="match status" value="1"/>
</dbReference>
<dbReference type="InterPro" id="IPR001375">
    <property type="entry name" value="Peptidase_S9_cat"/>
</dbReference>
<sequence>MKILTQKHFQLSYPMQKLLSKFLLSVVILILAFFGATQAQSIKWHDFEDVYFQIRGNQIFRIQLPGQTSEVFVSAEELKTENNTVLNIRDFTFSEDRQKLLIYTNTKRVWRLDTQGDYWVLDLESKKLQQIGKGLPESSLRFAKFSPDASKVAFVSEFNLYVEDLGLGEITQLTFDGNRKLINGTFDWAYEEEFASRDGFQWSPDGKRIAFWQLNANQIRDFYMVNNTDSVYSQIIPVEYPKVGESPSPAKIGVIELSSQELTWLDIPGDPAQHYLPRMEWNSPDLVLLQQLNRKQNQSRIFAVDVLKNEAKVIFEEEDEAWIDVLSSWEDVYALTYRHEFQWINDRKEFLWFSEKEGWRQLYRIGLDGKETPITPGAYDVINLLRVDENNNRIYFHASPKNATQKYLYTARLDGKGKAEKITPEELEGTHSYSISPSGKYALHQYQNTYTRPMAEWVSLPSHKPLEEARSIAANLSKNQVENEAEFFKIKTEDGTEMDGWMVKPNDFDPTKKYPVVFYVYTEPWGANVKDTFGVGRNRLYDGDMAEDGYIYISIDNRGTPAPKGRAWRKSIYRKIGRLNISDQAAAAKQILEWDYVDPERVAVWGWSGGGSATLNLLFQYPKIYKTGISIAAVANQLTYDNIYQERYMGLPQENLEDFVAGSPITHAKNLEGNLLYIHGTADDNVHYANADMLVNELIKHGKIFQFMPYPNRSHSISEGEGTNAHLKKLYTDFLKKHCPPGGR</sequence>
<dbReference type="Gene3D" id="3.40.50.1820">
    <property type="entry name" value="alpha/beta hydrolase"/>
    <property type="match status" value="1"/>
</dbReference>
<reference evidence="4" key="1">
    <citation type="submission" date="2016-10" db="EMBL/GenBank/DDBJ databases">
        <authorList>
            <person name="Varghese N."/>
            <person name="Submissions S."/>
        </authorList>
    </citation>
    <scope>NUCLEOTIDE SEQUENCE [LARGE SCALE GENOMIC DNA]</scope>
    <source>
        <strain evidence="4">DSM 23095</strain>
    </source>
</reference>
<dbReference type="InterPro" id="IPR029058">
    <property type="entry name" value="AB_hydrolase_fold"/>
</dbReference>
<feature type="domain" description="Peptidase S9 prolyl oligopeptidase catalytic" evidence="1">
    <location>
        <begin position="545"/>
        <end position="738"/>
    </location>
</feature>
<evidence type="ECO:0000259" key="1">
    <source>
        <dbReference type="Pfam" id="PF00326"/>
    </source>
</evidence>
<dbReference type="SUPFAM" id="SSF53474">
    <property type="entry name" value="alpha/beta-Hydrolases"/>
    <property type="match status" value="1"/>
</dbReference>
<keyword evidence="4" id="KW-1185">Reference proteome</keyword>
<protein>
    <submittedName>
        <fullName evidence="3">Dipeptidyl-peptidase-4</fullName>
    </submittedName>
</protein>
<name>A0A1G6M6W2_9BACT</name>
<evidence type="ECO:0000313" key="3">
    <source>
        <dbReference type="EMBL" id="SDC51190.1"/>
    </source>
</evidence>
<accession>A0A1G6M6W2</accession>
<dbReference type="GO" id="GO:0008239">
    <property type="term" value="F:dipeptidyl-peptidase activity"/>
    <property type="evidence" value="ECO:0007669"/>
    <property type="project" value="TreeGrafter"/>
</dbReference>